<dbReference type="PANTHER" id="PTHR10146">
    <property type="entry name" value="PROLINE SYNTHETASE CO-TRANSCRIBED BACTERIAL HOMOLOG PROTEIN"/>
    <property type="match status" value="1"/>
</dbReference>
<comment type="function">
    <text evidence="2">Pyridoxal 5'-phosphate (PLP)-binding protein, which may be involved in intracellular homeostatic regulation of pyridoxal 5'-phosphate (PLP), the active form of vitamin B6.</text>
</comment>
<dbReference type="RefSeq" id="XP_022345144.1">
    <property type="nucleotide sequence ID" value="XM_022489436.1"/>
</dbReference>
<evidence type="ECO:0000313" key="7">
    <source>
        <dbReference type="RefSeq" id="XP_022345143.1"/>
    </source>
</evidence>
<evidence type="ECO:0000256" key="1">
    <source>
        <dbReference type="ARBA" id="ARBA00022898"/>
    </source>
</evidence>
<dbReference type="Proteomes" id="UP000694844">
    <property type="component" value="Chromosome 5"/>
</dbReference>
<feature type="region of interest" description="Disordered" evidence="4">
    <location>
        <begin position="252"/>
        <end position="282"/>
    </location>
</feature>
<accession>A0A8B8EYR4</accession>
<organism evidence="6 8">
    <name type="scientific">Crassostrea virginica</name>
    <name type="common">Eastern oyster</name>
    <dbReference type="NCBI Taxonomy" id="6565"/>
    <lineage>
        <taxon>Eukaryota</taxon>
        <taxon>Metazoa</taxon>
        <taxon>Spiralia</taxon>
        <taxon>Lophotrochozoa</taxon>
        <taxon>Mollusca</taxon>
        <taxon>Bivalvia</taxon>
        <taxon>Autobranchia</taxon>
        <taxon>Pteriomorphia</taxon>
        <taxon>Ostreida</taxon>
        <taxon>Ostreoidea</taxon>
        <taxon>Ostreidae</taxon>
        <taxon>Crassostrea</taxon>
    </lineage>
</organism>
<dbReference type="GeneID" id="111137786"/>
<evidence type="ECO:0000256" key="4">
    <source>
        <dbReference type="SAM" id="MobiDB-lite"/>
    </source>
</evidence>
<evidence type="ECO:0000313" key="6">
    <source>
        <dbReference type="Proteomes" id="UP000694844"/>
    </source>
</evidence>
<dbReference type="PROSITE" id="PS01211">
    <property type="entry name" value="UPF0001"/>
    <property type="match status" value="1"/>
</dbReference>
<evidence type="ECO:0000313" key="8">
    <source>
        <dbReference type="RefSeq" id="XP_022345144.1"/>
    </source>
</evidence>
<dbReference type="GO" id="GO:0030170">
    <property type="term" value="F:pyridoxal phosphate binding"/>
    <property type="evidence" value="ECO:0007669"/>
    <property type="project" value="UniProtKB-UniRule"/>
</dbReference>
<dbReference type="Gene3D" id="3.20.20.10">
    <property type="entry name" value="Alanine racemase"/>
    <property type="match status" value="1"/>
</dbReference>
<dbReference type="NCBIfam" id="TIGR00044">
    <property type="entry name" value="YggS family pyridoxal phosphate-dependent enzyme"/>
    <property type="match status" value="1"/>
</dbReference>
<proteinExistence type="inferred from homology"/>
<feature type="compositionally biased region" description="Basic and acidic residues" evidence="4">
    <location>
        <begin position="265"/>
        <end position="277"/>
    </location>
</feature>
<dbReference type="InterPro" id="IPR029066">
    <property type="entry name" value="PLP-binding_barrel"/>
</dbReference>
<dbReference type="Pfam" id="PF01168">
    <property type="entry name" value="Ala_racemase_N"/>
    <property type="match status" value="1"/>
</dbReference>
<feature type="domain" description="Alanine racemase N-terminal" evidence="5">
    <location>
        <begin position="44"/>
        <end position="255"/>
    </location>
</feature>
<evidence type="ECO:0000256" key="3">
    <source>
        <dbReference type="RuleBase" id="RU004514"/>
    </source>
</evidence>
<dbReference type="PANTHER" id="PTHR10146:SF14">
    <property type="entry name" value="PYRIDOXAL PHOSPHATE HOMEOSTASIS PROTEIN"/>
    <property type="match status" value="1"/>
</dbReference>
<dbReference type="CDD" id="cd06822">
    <property type="entry name" value="PLPDE_III_YBL036c_euk"/>
    <property type="match status" value="1"/>
</dbReference>
<name>A0A8B8EYR4_CRAVI</name>
<dbReference type="KEGG" id="cvn:111137786"/>
<evidence type="ECO:0000256" key="2">
    <source>
        <dbReference type="HAMAP-Rule" id="MF_03225"/>
    </source>
</evidence>
<dbReference type="HAMAP" id="MF_02087">
    <property type="entry name" value="PLP_homeostasis"/>
    <property type="match status" value="1"/>
</dbReference>
<evidence type="ECO:0000259" key="5">
    <source>
        <dbReference type="Pfam" id="PF01168"/>
    </source>
</evidence>
<dbReference type="FunFam" id="3.20.20.10:FF:000007">
    <property type="entry name" value="Pyridoxal phosphate homeostasis protein"/>
    <property type="match status" value="1"/>
</dbReference>
<reference evidence="7 8" key="1">
    <citation type="submission" date="2025-04" db="UniProtKB">
        <authorList>
            <consortium name="RefSeq"/>
        </authorList>
    </citation>
    <scope>IDENTIFICATION</scope>
    <source>
        <tissue evidence="7 8">Whole sample</tissue>
    </source>
</reference>
<keyword evidence="6" id="KW-1185">Reference proteome</keyword>
<comment type="similarity">
    <text evidence="2 3">Belongs to the pyridoxal phosphate-binding protein YggS/PROSC family.</text>
</comment>
<dbReference type="OrthoDB" id="1915887at2759"/>
<protein>
    <recommendedName>
        <fullName evidence="2">Pyridoxal phosphate homeostasis protein</fullName>
        <shortName evidence="2">PLP homeostasis protein</shortName>
    </recommendedName>
</protein>
<dbReference type="InterPro" id="IPR011078">
    <property type="entry name" value="PyrdxlP_homeostasis"/>
</dbReference>
<dbReference type="RefSeq" id="XP_022345143.1">
    <property type="nucleotide sequence ID" value="XM_022489435.1"/>
</dbReference>
<sequence length="313" mass="34340">MIRKLTSREMSSVSSALRCVLDKIEAAADKRKKAESDPSNVPAITRLVAVSKTKPPSAVIEAYRCGQRHFGENYVNEIAKKSIDPQILEECKDIQWHFIGHLQKNKTGALVSCPNLYMVETVDCDKISNSLNKQWESRNKTGKLKVMVQVNTSLEENKSGCKEADIASVVRNILDNCPNLEFIGLMTIGSFDHDLSKGPNPDFLKLSACRDKLCQELNLDKTKVELSMGMSADFEHAIELGSTNVRVGSTIFGAREPKNPNTSDGKLDATAEGKESSEPGNKMVAATNDENLQGNMTTVVEATDDLKNMSIAT</sequence>
<keyword evidence="1 2" id="KW-0663">Pyridoxal phosphate</keyword>
<dbReference type="AlphaFoldDB" id="A0A8B8EYR4"/>
<gene>
    <name evidence="7 8" type="primary">LOC111137786</name>
</gene>
<dbReference type="InterPro" id="IPR001608">
    <property type="entry name" value="Ala_racemase_N"/>
</dbReference>
<feature type="modified residue" description="N6-(pyridoxal phosphate)lysine" evidence="2">
    <location>
        <position position="52"/>
    </location>
</feature>
<dbReference type="SUPFAM" id="SSF51419">
    <property type="entry name" value="PLP-binding barrel"/>
    <property type="match status" value="1"/>
</dbReference>